<dbReference type="EMBL" id="JARULN010000003">
    <property type="protein sequence ID" value="MDG5753617.1"/>
    <property type="molecule type" value="Genomic_DNA"/>
</dbReference>
<keyword evidence="2" id="KW-0694">RNA-binding</keyword>
<dbReference type="PANTHER" id="PTHR36984">
    <property type="entry name" value="CRISPR-ASSOCIATED ENDORIBONUCLEASE CAS6 1"/>
    <property type="match status" value="1"/>
</dbReference>
<evidence type="ECO:0000256" key="2">
    <source>
        <dbReference type="ARBA" id="ARBA00022884"/>
    </source>
</evidence>
<dbReference type="PIRSF" id="PIRSF005054">
    <property type="entry name" value="PF1131"/>
    <property type="match status" value="1"/>
</dbReference>
<organism evidence="6 7">
    <name type="scientific">Ectobacillus antri</name>
    <dbReference type="NCBI Taxonomy" id="2486280"/>
    <lineage>
        <taxon>Bacteria</taxon>
        <taxon>Bacillati</taxon>
        <taxon>Bacillota</taxon>
        <taxon>Bacilli</taxon>
        <taxon>Bacillales</taxon>
        <taxon>Bacillaceae</taxon>
        <taxon>Ectobacillus</taxon>
    </lineage>
</organism>
<dbReference type="InterPro" id="IPR049435">
    <property type="entry name" value="Cas_Cas6_C"/>
</dbReference>
<dbReference type="InterPro" id="IPR010156">
    <property type="entry name" value="CRISPR-assoc_prot_Cas6"/>
</dbReference>
<evidence type="ECO:0000256" key="1">
    <source>
        <dbReference type="ARBA" id="ARBA00005937"/>
    </source>
</evidence>
<dbReference type="Pfam" id="PF01881">
    <property type="entry name" value="Cas_Cas6_C"/>
    <property type="match status" value="1"/>
</dbReference>
<sequence length="245" mass="28724">MRLSVTFKPQKTLHLPLNYQYVLQGFLYRSLTSPHFADFLHEVGFQKGNRTFKLFTFSRLSGMHRILIKQKKIEFTDTITWHVSSVLETLIQQLAEYLMFSETIQLHGQVLTVEKLEIQRTKLEKNTYKIEMLSPVTVYSTYEKEDRKKTHYFQPLDPVFPVLIESNFENKYEAYHGKRPEHPFVIKPLQILDKYKVVTTFKGHIITGWLGKFEIESSPEQLAFAYDTGIGGRNSQGFGMFEIVE</sequence>
<comment type="function">
    <text evidence="4">CRISPR (clustered regularly interspaced short palindromic repeat), is an adaptive immune system that provides protection against mobile genetic elements (viruses, transposable elements and conjugative plasmids). CRISPR clusters contain sequences complementary to antecedent mobile elements and target invading nucleic acids. CRISPR clusters are transcribed and processed into CRISPR RNA (crRNA).</text>
</comment>
<dbReference type="NCBIfam" id="TIGR01877">
    <property type="entry name" value="cas_cas6"/>
    <property type="match status" value="1"/>
</dbReference>
<dbReference type="InterPro" id="IPR045747">
    <property type="entry name" value="CRISPR-assoc_prot_Cas6_N_sf"/>
</dbReference>
<keyword evidence="3" id="KW-0051">Antiviral defense</keyword>
<evidence type="ECO:0000313" key="7">
    <source>
        <dbReference type="Proteomes" id="UP001218246"/>
    </source>
</evidence>
<dbReference type="Proteomes" id="UP001218246">
    <property type="component" value="Unassembled WGS sequence"/>
</dbReference>
<dbReference type="Gene3D" id="3.30.70.1900">
    <property type="match status" value="1"/>
</dbReference>
<dbReference type="PANTHER" id="PTHR36984:SF1">
    <property type="entry name" value="CRISPR-ASSOCIATED ENDORIBONUCLEASE CAS6 1"/>
    <property type="match status" value="1"/>
</dbReference>
<dbReference type="CDD" id="cd21140">
    <property type="entry name" value="Cas6_I-like"/>
    <property type="match status" value="1"/>
</dbReference>
<name>A0ABT6H2Q7_9BACI</name>
<dbReference type="Gene3D" id="3.30.70.1890">
    <property type="match status" value="1"/>
</dbReference>
<dbReference type="Pfam" id="PF21350">
    <property type="entry name" value="Cas6_I-A"/>
    <property type="match status" value="1"/>
</dbReference>
<feature type="domain" description="CRISPR associated protein Cas6 C-terminal" evidence="5">
    <location>
        <begin position="124"/>
        <end position="243"/>
    </location>
</feature>
<evidence type="ECO:0000313" key="6">
    <source>
        <dbReference type="EMBL" id="MDG5753617.1"/>
    </source>
</evidence>
<evidence type="ECO:0000259" key="5">
    <source>
        <dbReference type="Pfam" id="PF01881"/>
    </source>
</evidence>
<reference evidence="6 7" key="1">
    <citation type="submission" date="2023-04" db="EMBL/GenBank/DDBJ databases">
        <title>Ectobacillus antri isolated from activated sludge.</title>
        <authorList>
            <person name="Yan P."/>
            <person name="Liu X."/>
        </authorList>
    </citation>
    <scope>NUCLEOTIDE SEQUENCE [LARGE SCALE GENOMIC DNA]</scope>
    <source>
        <strain evidence="6 7">C18H</strain>
    </source>
</reference>
<comment type="caution">
    <text evidence="6">The sequence shown here is derived from an EMBL/GenBank/DDBJ whole genome shotgun (WGS) entry which is preliminary data.</text>
</comment>
<keyword evidence="7" id="KW-1185">Reference proteome</keyword>
<evidence type="ECO:0000256" key="4">
    <source>
        <dbReference type="PIRNR" id="PIRNR005054"/>
    </source>
</evidence>
<accession>A0ABT6H2Q7</accession>
<comment type="similarity">
    <text evidence="1 4">Belongs to the CRISPR-associated protein Cas6/Cse3/CasE family.</text>
</comment>
<dbReference type="RefSeq" id="WP_124564272.1">
    <property type="nucleotide sequence ID" value="NZ_JARRRY010000002.1"/>
</dbReference>
<gene>
    <name evidence="6" type="primary">cas6</name>
    <name evidence="6" type="ORF">P6P90_06455</name>
</gene>
<proteinExistence type="inferred from homology"/>
<evidence type="ECO:0000256" key="3">
    <source>
        <dbReference type="ARBA" id="ARBA00023118"/>
    </source>
</evidence>
<protein>
    <recommendedName>
        <fullName evidence="4">CRISPR-associated endoribonuclease</fullName>
    </recommendedName>
</protein>